<dbReference type="InterPro" id="IPR042479">
    <property type="entry name" value="Slf1"/>
</dbReference>
<dbReference type="GO" id="GO:0005634">
    <property type="term" value="C:nucleus"/>
    <property type="evidence" value="ECO:0007669"/>
    <property type="project" value="TreeGrafter"/>
</dbReference>
<dbReference type="GO" id="GO:0006974">
    <property type="term" value="P:DNA damage response"/>
    <property type="evidence" value="ECO:0007669"/>
    <property type="project" value="TreeGrafter"/>
</dbReference>
<name>A0A091QK56_LEPDC</name>
<dbReference type="Pfam" id="PF12796">
    <property type="entry name" value="Ank_2"/>
    <property type="match status" value="1"/>
</dbReference>
<dbReference type="PANTHER" id="PTHR46677">
    <property type="entry name" value="SMC5-SMC6 COMPLEX LOCALIZATION FACTOR PROTEIN 1"/>
    <property type="match status" value="1"/>
</dbReference>
<protein>
    <submittedName>
        <fullName evidence="2">Ankyrin repeat domain-containing protein 32</fullName>
    </submittedName>
</protein>
<proteinExistence type="predicted"/>
<dbReference type="EMBL" id="KK677159">
    <property type="protein sequence ID" value="KFQ09879.1"/>
    <property type="molecule type" value="Genomic_DNA"/>
</dbReference>
<keyword evidence="3" id="KW-1185">Reference proteome</keyword>
<feature type="repeat" description="ANK" evidence="1">
    <location>
        <begin position="214"/>
        <end position="246"/>
    </location>
</feature>
<evidence type="ECO:0000313" key="3">
    <source>
        <dbReference type="Proteomes" id="UP000053001"/>
    </source>
</evidence>
<dbReference type="PANTHER" id="PTHR46677:SF1">
    <property type="entry name" value="SMC5-SMC6 COMPLEX LOCALIZATION FACTOR PROTEIN 1"/>
    <property type="match status" value="1"/>
</dbReference>
<feature type="non-terminal residue" evidence="2">
    <location>
        <position position="428"/>
    </location>
</feature>
<dbReference type="PROSITE" id="PS50297">
    <property type="entry name" value="ANK_REP_REGION"/>
    <property type="match status" value="2"/>
</dbReference>
<accession>A0A091QK56</accession>
<dbReference type="GO" id="GO:0035861">
    <property type="term" value="C:site of double-strand break"/>
    <property type="evidence" value="ECO:0007669"/>
    <property type="project" value="TreeGrafter"/>
</dbReference>
<keyword evidence="1" id="KW-0040">ANK repeat</keyword>
<reference evidence="2 3" key="1">
    <citation type="submission" date="2014-04" db="EMBL/GenBank/DDBJ databases">
        <title>Genome evolution of avian class.</title>
        <authorList>
            <person name="Zhang G."/>
            <person name="Li C."/>
        </authorList>
    </citation>
    <scope>NUCLEOTIDE SEQUENCE [LARGE SCALE GENOMIC DNA]</scope>
    <source>
        <strain evidence="2">BGI_N330</strain>
    </source>
</reference>
<dbReference type="GO" id="GO:1990166">
    <property type="term" value="P:protein localization to site of double-strand break"/>
    <property type="evidence" value="ECO:0007669"/>
    <property type="project" value="TreeGrafter"/>
</dbReference>
<evidence type="ECO:0000313" key="2">
    <source>
        <dbReference type="EMBL" id="KFQ09879.1"/>
    </source>
</evidence>
<sequence length="428" mass="48719">MDRNVFHQIADDLAQYLAISSDDFSIRELKMFICSIQSPWLQMFVAEAVFKKMCLQRNITIFSSFPSENKSLKTLLLQQVCSYLPALRELGMHETRKIHQAKRNKIGQQPCPGSQSVLEMLNGNKQNQVKVLPDLPDFVFHKCPSLTKKLRAKAEVEARYSKENCCLLAEEVHFCNRNTKGETALHKACISNQVETLIQLLSYPGTDINAKDYAGWTPLHEACNHGSTVCVREILQRCPEVDLLSQVDGVTPLHDALSNGHVEIGKLLLQHGGPVLLQQRDSEGKLPLDYLESVAVKQELFRVVHPEENVESFCERTEQDFCSQQRELWLILFSKMLLNFCSVYNLSSPFTLTLREAACSNVLQAMARGNCRMKNKFCAGWLVDTYFRELEAFQKLPHFIQEISANMAFFHEEQVQALLATLETMVQA</sequence>
<dbReference type="SMART" id="SM00248">
    <property type="entry name" value="ANK"/>
    <property type="match status" value="3"/>
</dbReference>
<dbReference type="Gene3D" id="1.25.40.20">
    <property type="entry name" value="Ankyrin repeat-containing domain"/>
    <property type="match status" value="1"/>
</dbReference>
<feature type="repeat" description="ANK" evidence="1">
    <location>
        <begin position="180"/>
        <end position="213"/>
    </location>
</feature>
<feature type="repeat" description="ANK" evidence="1">
    <location>
        <begin position="248"/>
        <end position="280"/>
    </location>
</feature>
<organism evidence="2 3">
    <name type="scientific">Leptosomus discolor</name>
    <name type="common">Madagascar cuckoo roller</name>
    <name type="synonym">Cuculus discolor</name>
    <dbReference type="NCBI Taxonomy" id="188344"/>
    <lineage>
        <taxon>Eukaryota</taxon>
        <taxon>Metazoa</taxon>
        <taxon>Chordata</taxon>
        <taxon>Craniata</taxon>
        <taxon>Vertebrata</taxon>
        <taxon>Euteleostomi</taxon>
        <taxon>Archelosauria</taxon>
        <taxon>Archosauria</taxon>
        <taxon>Dinosauria</taxon>
        <taxon>Saurischia</taxon>
        <taxon>Theropoda</taxon>
        <taxon>Coelurosauria</taxon>
        <taxon>Aves</taxon>
        <taxon>Neognathae</taxon>
        <taxon>Neoaves</taxon>
        <taxon>Telluraves</taxon>
        <taxon>Coraciimorphae</taxon>
        <taxon>Coraciiformes</taxon>
        <taxon>Leptosomidae</taxon>
        <taxon>Leptosomus</taxon>
    </lineage>
</organism>
<dbReference type="Pfam" id="PF00023">
    <property type="entry name" value="Ank"/>
    <property type="match status" value="1"/>
</dbReference>
<dbReference type="GO" id="GO:2000781">
    <property type="term" value="P:positive regulation of double-strand break repair"/>
    <property type="evidence" value="ECO:0007669"/>
    <property type="project" value="InterPro"/>
</dbReference>
<dbReference type="InterPro" id="IPR002110">
    <property type="entry name" value="Ankyrin_rpt"/>
</dbReference>
<evidence type="ECO:0000256" key="1">
    <source>
        <dbReference type="PROSITE-ProRule" id="PRU00023"/>
    </source>
</evidence>
<dbReference type="SUPFAM" id="SSF48403">
    <property type="entry name" value="Ankyrin repeat"/>
    <property type="match status" value="1"/>
</dbReference>
<dbReference type="Proteomes" id="UP000053001">
    <property type="component" value="Unassembled WGS sequence"/>
</dbReference>
<dbReference type="AlphaFoldDB" id="A0A091QK56"/>
<dbReference type="InterPro" id="IPR036770">
    <property type="entry name" value="Ankyrin_rpt-contain_sf"/>
</dbReference>
<dbReference type="PROSITE" id="PS50088">
    <property type="entry name" value="ANK_REPEAT"/>
    <property type="match status" value="3"/>
</dbReference>
<gene>
    <name evidence="2" type="ORF">N330_12877</name>
</gene>